<dbReference type="InterPro" id="IPR000626">
    <property type="entry name" value="Ubiquitin-like_dom"/>
</dbReference>
<dbReference type="Proteomes" id="UP001157974">
    <property type="component" value="Unassembled WGS sequence"/>
</dbReference>
<dbReference type="SUPFAM" id="SSF54236">
    <property type="entry name" value="Ubiquitin-like"/>
    <property type="match status" value="1"/>
</dbReference>
<dbReference type="InterPro" id="IPR029071">
    <property type="entry name" value="Ubiquitin-like_domsf"/>
</dbReference>
<gene>
    <name evidence="3" type="ORF">NDN08_003856</name>
</gene>
<name>A0AAV8UGN6_9RHOD</name>
<reference evidence="3 4" key="1">
    <citation type="journal article" date="2023" name="Nat. Commun.">
        <title>Origin of minicircular mitochondrial genomes in red algae.</title>
        <authorList>
            <person name="Lee Y."/>
            <person name="Cho C.H."/>
            <person name="Lee Y.M."/>
            <person name="Park S.I."/>
            <person name="Yang J.H."/>
            <person name="West J.A."/>
            <person name="Bhattacharya D."/>
            <person name="Yoon H.S."/>
        </authorList>
    </citation>
    <scope>NUCLEOTIDE SEQUENCE [LARGE SCALE GENOMIC DNA]</scope>
    <source>
        <strain evidence="3 4">CCMP1338</strain>
        <tissue evidence="3">Whole cell</tissue>
    </source>
</reference>
<dbReference type="EMBL" id="JAMWBK010000010">
    <property type="protein sequence ID" value="KAJ8901649.1"/>
    <property type="molecule type" value="Genomic_DNA"/>
</dbReference>
<protein>
    <recommendedName>
        <fullName evidence="2">Ubiquitin-like domain-containing protein</fullName>
    </recommendedName>
</protein>
<comment type="caution">
    <text evidence="3">The sequence shown here is derived from an EMBL/GenBank/DDBJ whole genome shotgun (WGS) entry which is preliminary data.</text>
</comment>
<sequence length="277" mass="30610">MKFVLSYGKERWDVDLAEGSSVGDLRSLAVEKCGLAEGEFSMICKGKRLLDSGALPSANSRIMILSKKVGSTAEKPKTEANTQTLSELLEEKKSEESGERQAAEIAPEGFHVALTMPKARKIYVVCELSDSYGHLRDRAGKELGVNPASLKLIWKGRARGDTETLTSTGVSRTGTKILVLFSEGYYDQQERTVTVEQLKSEAAKAVQSSSALLRQFSKRLVDKEELLIRTHEIETDLERLSDNLKHSDPATAAPHQAEIDGLMKELETNIDKLRRSN</sequence>
<evidence type="ECO:0000313" key="3">
    <source>
        <dbReference type="EMBL" id="KAJ8901649.1"/>
    </source>
</evidence>
<evidence type="ECO:0000259" key="2">
    <source>
        <dbReference type="PROSITE" id="PS50053"/>
    </source>
</evidence>
<evidence type="ECO:0000313" key="4">
    <source>
        <dbReference type="Proteomes" id="UP001157974"/>
    </source>
</evidence>
<keyword evidence="4" id="KW-1185">Reference proteome</keyword>
<organism evidence="3 4">
    <name type="scientific">Rhodosorus marinus</name>
    <dbReference type="NCBI Taxonomy" id="101924"/>
    <lineage>
        <taxon>Eukaryota</taxon>
        <taxon>Rhodophyta</taxon>
        <taxon>Stylonematophyceae</taxon>
        <taxon>Stylonematales</taxon>
        <taxon>Stylonemataceae</taxon>
        <taxon>Rhodosorus</taxon>
    </lineage>
</organism>
<feature type="coiled-coil region" evidence="1">
    <location>
        <begin position="223"/>
        <end position="276"/>
    </location>
</feature>
<evidence type="ECO:0000256" key="1">
    <source>
        <dbReference type="SAM" id="Coils"/>
    </source>
</evidence>
<proteinExistence type="predicted"/>
<feature type="domain" description="Ubiquitin-like" evidence="2">
    <location>
        <begin position="110"/>
        <end position="185"/>
    </location>
</feature>
<dbReference type="Gene3D" id="3.10.20.90">
    <property type="entry name" value="Phosphatidylinositol 3-kinase Catalytic Subunit, Chain A, domain 1"/>
    <property type="match status" value="1"/>
</dbReference>
<dbReference type="PROSITE" id="PS50053">
    <property type="entry name" value="UBIQUITIN_2"/>
    <property type="match status" value="1"/>
</dbReference>
<keyword evidence="1" id="KW-0175">Coiled coil</keyword>
<accession>A0AAV8UGN6</accession>
<dbReference type="AlphaFoldDB" id="A0AAV8UGN6"/>